<keyword evidence="2" id="KW-0812">Transmembrane</keyword>
<feature type="region of interest" description="Disordered" evidence="1">
    <location>
        <begin position="253"/>
        <end position="288"/>
    </location>
</feature>
<keyword evidence="2" id="KW-1133">Transmembrane helix</keyword>
<accession>A0A3N2CRF5</accession>
<feature type="transmembrane region" description="Helical" evidence="2">
    <location>
        <begin position="20"/>
        <end position="41"/>
    </location>
</feature>
<dbReference type="RefSeq" id="WP_123389316.1">
    <property type="nucleotide sequence ID" value="NZ_RKHO01000001.1"/>
</dbReference>
<evidence type="ECO:0000313" key="3">
    <source>
        <dbReference type="EMBL" id="ROR90115.1"/>
    </source>
</evidence>
<name>A0A3N2CRF5_9ACTN</name>
<keyword evidence="2" id="KW-0472">Membrane</keyword>
<feature type="compositionally biased region" description="Basic and acidic residues" evidence="1">
    <location>
        <begin position="253"/>
        <end position="282"/>
    </location>
</feature>
<evidence type="ECO:0000256" key="2">
    <source>
        <dbReference type="SAM" id="Phobius"/>
    </source>
</evidence>
<evidence type="ECO:0000256" key="1">
    <source>
        <dbReference type="SAM" id="MobiDB-lite"/>
    </source>
</evidence>
<evidence type="ECO:0000313" key="4">
    <source>
        <dbReference type="Proteomes" id="UP000281738"/>
    </source>
</evidence>
<sequence length="288" mass="30303">MSEPRAGGGHELPRRPAVRVWGGVALVVLLSLVPLAGAVVMVTSGGWLAASGLALALLVLSAVVFLVTATVVRRTGRVDARSRDGGLELPVSRWVLSWLAALVVLFVVFALTLVANALSASAGGPWGPVVLVAGVLGLGAPMGVRLLRGDYQRGGLLLTPREVVWSTYDTTTRVAWKDLVGERLVADPGSRLVLEARSAKALRRTRGPQGLAEQPVGGPRVAAHEVSVPLAFLGSDGALVADLVAHYRTHPAARRELSDPETARLRSRTDRAETGSPRRDARTNLGDV</sequence>
<feature type="transmembrane region" description="Helical" evidence="2">
    <location>
        <begin position="126"/>
        <end position="147"/>
    </location>
</feature>
<feature type="transmembrane region" description="Helical" evidence="2">
    <location>
        <begin position="47"/>
        <end position="72"/>
    </location>
</feature>
<proteinExistence type="predicted"/>
<gene>
    <name evidence="3" type="ORF">EDD33_0950</name>
</gene>
<keyword evidence="4" id="KW-1185">Reference proteome</keyword>
<protein>
    <submittedName>
        <fullName evidence="3">Uncharacterized protein</fullName>
    </submittedName>
</protein>
<dbReference type="AlphaFoldDB" id="A0A3N2CRF5"/>
<dbReference type="OrthoDB" id="4376447at2"/>
<comment type="caution">
    <text evidence="3">The sequence shown here is derived from an EMBL/GenBank/DDBJ whole genome shotgun (WGS) entry which is preliminary data.</text>
</comment>
<reference evidence="3 4" key="1">
    <citation type="submission" date="2018-11" db="EMBL/GenBank/DDBJ databases">
        <title>Sequencing the genomes of 1000 actinobacteria strains.</title>
        <authorList>
            <person name="Klenk H.-P."/>
        </authorList>
    </citation>
    <scope>NUCLEOTIDE SEQUENCE [LARGE SCALE GENOMIC DNA]</scope>
    <source>
        <strain evidence="3 4">DSM 12652</strain>
    </source>
</reference>
<organism evidence="3 4">
    <name type="scientific">Nocardioides aurantiacus</name>
    <dbReference type="NCBI Taxonomy" id="86796"/>
    <lineage>
        <taxon>Bacteria</taxon>
        <taxon>Bacillati</taxon>
        <taxon>Actinomycetota</taxon>
        <taxon>Actinomycetes</taxon>
        <taxon>Propionibacteriales</taxon>
        <taxon>Nocardioidaceae</taxon>
        <taxon>Nocardioides</taxon>
    </lineage>
</organism>
<dbReference type="Proteomes" id="UP000281738">
    <property type="component" value="Unassembled WGS sequence"/>
</dbReference>
<dbReference type="EMBL" id="RKHO01000001">
    <property type="protein sequence ID" value="ROR90115.1"/>
    <property type="molecule type" value="Genomic_DNA"/>
</dbReference>
<feature type="transmembrane region" description="Helical" evidence="2">
    <location>
        <begin position="93"/>
        <end position="114"/>
    </location>
</feature>